<dbReference type="InterPro" id="IPR007715">
    <property type="entry name" value="Coq4"/>
</dbReference>
<gene>
    <name evidence="2" type="ORF">DSM106972_050620</name>
</gene>
<proteinExistence type="predicted"/>
<reference evidence="2" key="1">
    <citation type="submission" date="2018-12" db="EMBL/GenBank/DDBJ databases">
        <authorList>
            <person name="Will S."/>
            <person name="Neumann-Schaal M."/>
            <person name="Henke P."/>
        </authorList>
    </citation>
    <scope>NUCLEOTIDE SEQUENCE</scope>
    <source>
        <strain evidence="2">PCC 7102</strain>
    </source>
</reference>
<dbReference type="PANTHER" id="PTHR12922:SF7">
    <property type="entry name" value="UBIQUINONE BIOSYNTHESIS PROTEIN COQ4 HOMOLOG, MITOCHONDRIAL"/>
    <property type="match status" value="1"/>
</dbReference>
<accession>A0A433VBI6</accession>
<dbReference type="AlphaFoldDB" id="A0A433VBI6"/>
<keyword evidence="1" id="KW-1133">Transmembrane helix</keyword>
<sequence length="220" mass="25247">MLVVEKRRIHPNIKTILRSIVCLVREPENLDHIYDLEDGLRDTKASLLALEWLNTQPEVAQLIQERYIAPPPDIEALLQYPQDSLGYAYAVYIQKAGFDPSFYRTIQVEDNVSYFLLRVRQTHDIWHVVTGFKTDTNGEIGLKAFELAQTRRNLAVFLVGAAMLATLATSPQALPNLLKQIILGYQMGEKAKPLFAQKWEENWEKPLLQWRSELGIEVSL</sequence>
<dbReference type="PANTHER" id="PTHR12922">
    <property type="entry name" value="UBIQUINONE BIOSYNTHESIS PROTEIN"/>
    <property type="match status" value="1"/>
</dbReference>
<name>A0A433VBI6_9CYAN</name>
<dbReference type="Proteomes" id="UP000271624">
    <property type="component" value="Unassembled WGS sequence"/>
</dbReference>
<dbReference type="GO" id="GO:0006744">
    <property type="term" value="P:ubiquinone biosynthetic process"/>
    <property type="evidence" value="ECO:0007669"/>
    <property type="project" value="InterPro"/>
</dbReference>
<reference evidence="2" key="2">
    <citation type="journal article" date="2019" name="Genome Biol. Evol.">
        <title>Day and night: Metabolic profiles and evolutionary relationships of six axenic non-marine cyanobacteria.</title>
        <authorList>
            <person name="Will S.E."/>
            <person name="Henke P."/>
            <person name="Boedeker C."/>
            <person name="Huang S."/>
            <person name="Brinkmann H."/>
            <person name="Rohde M."/>
            <person name="Jarek M."/>
            <person name="Friedl T."/>
            <person name="Seufert S."/>
            <person name="Schumacher M."/>
            <person name="Overmann J."/>
            <person name="Neumann-Schaal M."/>
            <person name="Petersen J."/>
        </authorList>
    </citation>
    <scope>NUCLEOTIDE SEQUENCE [LARGE SCALE GENOMIC DNA]</scope>
    <source>
        <strain evidence="2">PCC 7102</strain>
    </source>
</reference>
<keyword evidence="1" id="KW-0812">Transmembrane</keyword>
<comment type="caution">
    <text evidence="2">The sequence shown here is derived from an EMBL/GenBank/DDBJ whole genome shotgun (WGS) entry which is preliminary data.</text>
</comment>
<dbReference type="EMBL" id="RSCL01000013">
    <property type="protein sequence ID" value="RUT03423.1"/>
    <property type="molecule type" value="Genomic_DNA"/>
</dbReference>
<evidence type="ECO:0000313" key="3">
    <source>
        <dbReference type="Proteomes" id="UP000271624"/>
    </source>
</evidence>
<keyword evidence="1" id="KW-0472">Membrane</keyword>
<evidence type="ECO:0008006" key="4">
    <source>
        <dbReference type="Google" id="ProtNLM"/>
    </source>
</evidence>
<dbReference type="OrthoDB" id="5720816at2"/>
<keyword evidence="3" id="KW-1185">Reference proteome</keyword>
<protein>
    <recommendedName>
        <fullName evidence="4">Ubiquinone biosynthesis protein</fullName>
    </recommendedName>
</protein>
<dbReference type="RefSeq" id="WP_127083394.1">
    <property type="nucleotide sequence ID" value="NZ_RSCL01000013.1"/>
</dbReference>
<evidence type="ECO:0000313" key="2">
    <source>
        <dbReference type="EMBL" id="RUT03423.1"/>
    </source>
</evidence>
<evidence type="ECO:0000256" key="1">
    <source>
        <dbReference type="SAM" id="Phobius"/>
    </source>
</evidence>
<feature type="transmembrane region" description="Helical" evidence="1">
    <location>
        <begin position="154"/>
        <end position="174"/>
    </location>
</feature>
<dbReference type="Pfam" id="PF05019">
    <property type="entry name" value="Coq4"/>
    <property type="match status" value="1"/>
</dbReference>
<organism evidence="2 3">
    <name type="scientific">Dulcicalothrix desertica PCC 7102</name>
    <dbReference type="NCBI Taxonomy" id="232991"/>
    <lineage>
        <taxon>Bacteria</taxon>
        <taxon>Bacillati</taxon>
        <taxon>Cyanobacteriota</taxon>
        <taxon>Cyanophyceae</taxon>
        <taxon>Nostocales</taxon>
        <taxon>Calotrichaceae</taxon>
        <taxon>Dulcicalothrix</taxon>
    </lineage>
</organism>